<dbReference type="Pfam" id="PF20791">
    <property type="entry name" value="Acyl-ACP_TE_C"/>
    <property type="match status" value="1"/>
</dbReference>
<evidence type="ECO:0000256" key="4">
    <source>
        <dbReference type="ARBA" id="ARBA00022832"/>
    </source>
</evidence>
<dbReference type="SUPFAM" id="SSF54637">
    <property type="entry name" value="Thioesterase/thiol ester dehydrase-isomerase"/>
    <property type="match status" value="2"/>
</dbReference>
<dbReference type="GO" id="GO:0000036">
    <property type="term" value="F:acyl carrier activity"/>
    <property type="evidence" value="ECO:0007669"/>
    <property type="project" value="TreeGrafter"/>
</dbReference>
<keyword evidence="7" id="KW-0275">Fatty acid biosynthesis</keyword>
<evidence type="ECO:0000256" key="3">
    <source>
        <dbReference type="ARBA" id="ARBA00022801"/>
    </source>
</evidence>
<comment type="caution">
    <text evidence="10">The sequence shown here is derived from an EMBL/GenBank/DDBJ whole genome shotgun (WGS) entry which is preliminary data.</text>
</comment>
<keyword evidence="3" id="KW-0378">Hydrolase</keyword>
<name>A0A371ASZ4_9FIRM</name>
<gene>
    <name evidence="10" type="ORF">DWV06_13045</name>
</gene>
<evidence type="ECO:0000256" key="1">
    <source>
        <dbReference type="ARBA" id="ARBA00006500"/>
    </source>
</evidence>
<dbReference type="Gene3D" id="3.10.129.10">
    <property type="entry name" value="Hotdog Thioesterase"/>
    <property type="match status" value="1"/>
</dbReference>
<evidence type="ECO:0000313" key="10">
    <source>
        <dbReference type="EMBL" id="RDU22694.1"/>
    </source>
</evidence>
<evidence type="ECO:0000256" key="7">
    <source>
        <dbReference type="ARBA" id="ARBA00023160"/>
    </source>
</evidence>
<dbReference type="AlphaFoldDB" id="A0A371ASZ4"/>
<dbReference type="InterPro" id="IPR002864">
    <property type="entry name" value="Acyl-ACP_thioesterase_NHD"/>
</dbReference>
<dbReference type="Pfam" id="PF01643">
    <property type="entry name" value="Acyl-ACP_TE"/>
    <property type="match status" value="1"/>
</dbReference>
<dbReference type="InterPro" id="IPR049427">
    <property type="entry name" value="Acyl-ACP_TE_C"/>
</dbReference>
<evidence type="ECO:0000259" key="8">
    <source>
        <dbReference type="Pfam" id="PF01643"/>
    </source>
</evidence>
<sequence length="237" mass="27815">MYSLKSRVRFSEVDAKERLTLSSLVNYFQDVSTFHSEDVGAGLDYFKKKKLAWILNSWQIVIESYPKLSERIEISTWPYDFKGFYGNRNFVIKNEKGKNLAYANSIWVLMGLENRHPVKVKKEMAAIYGGLEEKFPMNYKKRKIKLPETWECLEPFPVRKYHIDTNNHVNNGQYIQMAKEFIPDDKTISQMRAEYRREAVLGDIIVPKLHQEENAYMISLCDVEGKPYAIVAFECED</sequence>
<comment type="similarity">
    <text evidence="1">Belongs to the acyl-ACP thioesterase family.</text>
</comment>
<dbReference type="CDD" id="cd00586">
    <property type="entry name" value="4HBT"/>
    <property type="match status" value="1"/>
</dbReference>
<dbReference type="GO" id="GO:0016297">
    <property type="term" value="F:fatty acyl-[ACP] hydrolase activity"/>
    <property type="evidence" value="ECO:0007669"/>
    <property type="project" value="InterPro"/>
</dbReference>
<evidence type="ECO:0000259" key="9">
    <source>
        <dbReference type="Pfam" id="PF20791"/>
    </source>
</evidence>
<keyword evidence="6" id="KW-0443">Lipid metabolism</keyword>
<evidence type="ECO:0000256" key="2">
    <source>
        <dbReference type="ARBA" id="ARBA00022516"/>
    </source>
</evidence>
<feature type="domain" description="Acyl-ACP thioesterase-like C-terminal" evidence="9">
    <location>
        <begin position="154"/>
        <end position="213"/>
    </location>
</feature>
<proteinExistence type="inferred from homology"/>
<dbReference type="PANTHER" id="PTHR31727">
    <property type="entry name" value="OLEOYL-ACYL CARRIER PROTEIN THIOESTERASE 1, CHLOROPLASTIC"/>
    <property type="match status" value="1"/>
</dbReference>
<keyword evidence="2" id="KW-0444">Lipid biosynthesis</keyword>
<keyword evidence="11" id="KW-1185">Reference proteome</keyword>
<reference evidence="10 11" key="1">
    <citation type="submission" date="2018-07" db="EMBL/GenBank/DDBJ databases">
        <title>Anaerosacharophilus polymeroproducens gen. nov. sp. nov., an anaerobic bacterium isolated from salt field.</title>
        <authorList>
            <person name="Kim W."/>
            <person name="Yang S.-H."/>
            <person name="Oh J."/>
            <person name="Lee J.-H."/>
            <person name="Kwon K.K."/>
        </authorList>
    </citation>
    <scope>NUCLEOTIDE SEQUENCE [LARGE SCALE GENOMIC DNA]</scope>
    <source>
        <strain evidence="10 11">MCWD5</strain>
    </source>
</reference>
<keyword evidence="4" id="KW-0276">Fatty acid metabolism</keyword>
<evidence type="ECO:0000256" key="5">
    <source>
        <dbReference type="ARBA" id="ARBA00022946"/>
    </source>
</evidence>
<evidence type="ECO:0000313" key="11">
    <source>
        <dbReference type="Proteomes" id="UP000255036"/>
    </source>
</evidence>
<dbReference type="RefSeq" id="WP_115482628.1">
    <property type="nucleotide sequence ID" value="NZ_QRCT01000048.1"/>
</dbReference>
<dbReference type="InterPro" id="IPR045023">
    <property type="entry name" value="FATA/B"/>
</dbReference>
<dbReference type="Proteomes" id="UP000255036">
    <property type="component" value="Unassembled WGS sequence"/>
</dbReference>
<organism evidence="10 11">
    <name type="scientific">Anaerosacchariphilus polymeriproducens</name>
    <dbReference type="NCBI Taxonomy" id="1812858"/>
    <lineage>
        <taxon>Bacteria</taxon>
        <taxon>Bacillati</taxon>
        <taxon>Bacillota</taxon>
        <taxon>Clostridia</taxon>
        <taxon>Lachnospirales</taxon>
        <taxon>Lachnospiraceae</taxon>
        <taxon>Anaerosacchariphilus</taxon>
    </lineage>
</organism>
<dbReference type="OrthoDB" id="9801517at2"/>
<dbReference type="InterPro" id="IPR029069">
    <property type="entry name" value="HotDog_dom_sf"/>
</dbReference>
<dbReference type="EMBL" id="QRCT01000048">
    <property type="protein sequence ID" value="RDU22694.1"/>
    <property type="molecule type" value="Genomic_DNA"/>
</dbReference>
<accession>A0A371ASZ4</accession>
<keyword evidence="5" id="KW-0809">Transit peptide</keyword>
<dbReference type="PANTHER" id="PTHR31727:SF6">
    <property type="entry name" value="OLEOYL-ACYL CARRIER PROTEIN THIOESTERASE 1, CHLOROPLASTIC"/>
    <property type="match status" value="1"/>
</dbReference>
<feature type="domain" description="Acyl-ACP thioesterase N-terminal hotdog" evidence="8">
    <location>
        <begin position="4"/>
        <end position="128"/>
    </location>
</feature>
<evidence type="ECO:0000256" key="6">
    <source>
        <dbReference type="ARBA" id="ARBA00023098"/>
    </source>
</evidence>
<protein>
    <submittedName>
        <fullName evidence="10">Acyl-[acyl-carrier-protein] thioesterase</fullName>
    </submittedName>
</protein>